<evidence type="ECO:0000313" key="11">
    <source>
        <dbReference type="Proteomes" id="UP000326565"/>
    </source>
</evidence>
<feature type="signal peptide" evidence="8">
    <location>
        <begin position="1"/>
        <end position="19"/>
    </location>
</feature>
<keyword evidence="2 8" id="KW-0732">Signal</keyword>
<feature type="active site" description="Proton acceptor" evidence="5">
    <location>
        <position position="31"/>
    </location>
</feature>
<accession>A0A5N5XDJ7</accession>
<dbReference type="EMBL" id="ML732155">
    <property type="protein sequence ID" value="KAB8078843.1"/>
    <property type="molecule type" value="Genomic_DNA"/>
</dbReference>
<dbReference type="InterPro" id="IPR006710">
    <property type="entry name" value="Glyco_hydro_43"/>
</dbReference>
<evidence type="ECO:0000256" key="2">
    <source>
        <dbReference type="ARBA" id="ARBA00022729"/>
    </source>
</evidence>
<dbReference type="PANTHER" id="PTHR42812">
    <property type="entry name" value="BETA-XYLOSIDASE"/>
    <property type="match status" value="1"/>
</dbReference>
<dbReference type="PANTHER" id="PTHR42812:SF16">
    <property type="entry name" value="HYDROLASE, PUTATIVE (AFU_ORTHOLOGUE AFUA_7G06110)-RELATED"/>
    <property type="match status" value="1"/>
</dbReference>
<evidence type="ECO:0000256" key="3">
    <source>
        <dbReference type="ARBA" id="ARBA00022801"/>
    </source>
</evidence>
<gene>
    <name evidence="10" type="ORF">BDV29DRAFT_201589</name>
</gene>
<evidence type="ECO:0000256" key="6">
    <source>
        <dbReference type="PIRSR" id="PIRSR606710-2"/>
    </source>
</evidence>
<dbReference type="InterPro" id="IPR023296">
    <property type="entry name" value="Glyco_hydro_beta-prop_sf"/>
</dbReference>
<sequence length="557" mass="62934">MALPIKLTLLLALLLPTIAIKNPVLPGWNPDPSILRVGDEYYLATSSFEYFPGIPIYKSTDLSNWSLYSHALTKPGQLMLYGTPTGGGAWAPTLSYINNTFYISTMIRWTYDPVARVWPRIMWVSSSDMKNWSDPIWAEPWGIDPSLFQDPVSENVYLNLMAPDSKEHGIWGIYQCRANLQTGKCIEEYRSLWNGTLEHNSYARPEGPKIFMKNGWYYLLIAEGGTDDLHRATIARSKSPEGPWTAAPHKPLLYNGAYGFDNLTVQSTGHATIFDTQLGESYAVYLARRKINGSSPLGRETFLSPVTWKDGWPFINGGKPVLLSEPVGDVPDQRNSESWVDTFEGPTLESGWYQLRMPYTENYIISSHKKGIVFQPNVYSLSDRDVPAAILRKQTSLNMTFSAELLPITSDLQQTETVGVSVYLSEFQHQDIGLRGCFNSTGICIYTQPLKNGTIEYRQVKLNVSTIDYITLHIRAEPLYYHFGYSVGKSPAQWVTSIEAKWLAFAPPGWFVFEGTSFALFASGNGRPWSVRAPKVGFASVTQRYYEEKIPDYDRWE</sequence>
<feature type="domain" description="Beta-xylosidase C-terminal Concanavalin A-like" evidence="9">
    <location>
        <begin position="341"/>
        <end position="527"/>
    </location>
</feature>
<dbReference type="SUPFAM" id="SSF49899">
    <property type="entry name" value="Concanavalin A-like lectins/glucanases"/>
    <property type="match status" value="1"/>
</dbReference>
<dbReference type="GO" id="GO:0005975">
    <property type="term" value="P:carbohydrate metabolic process"/>
    <property type="evidence" value="ECO:0007669"/>
    <property type="project" value="InterPro"/>
</dbReference>
<dbReference type="Pfam" id="PF17851">
    <property type="entry name" value="GH43_C2"/>
    <property type="match status" value="1"/>
</dbReference>
<dbReference type="InterPro" id="IPR051795">
    <property type="entry name" value="Glycosyl_Hydrlase_43"/>
</dbReference>
<dbReference type="SUPFAM" id="SSF75005">
    <property type="entry name" value="Arabinanase/levansucrase/invertase"/>
    <property type="match status" value="1"/>
</dbReference>
<dbReference type="AlphaFoldDB" id="A0A5N5XDJ7"/>
<feature type="chain" id="PRO_5024932311" evidence="8">
    <location>
        <begin position="20"/>
        <end position="557"/>
    </location>
</feature>
<protein>
    <submittedName>
        <fullName evidence="10">Glycosyl hydrolase family 43 protein</fullName>
    </submittedName>
</protein>
<feature type="site" description="Important for catalytic activity, responsible for pKa modulation of the active site Glu and correct orientation of both the proton donor and substrate" evidence="6">
    <location>
        <position position="144"/>
    </location>
</feature>
<dbReference type="Proteomes" id="UP000326565">
    <property type="component" value="Unassembled WGS sequence"/>
</dbReference>
<evidence type="ECO:0000313" key="10">
    <source>
        <dbReference type="EMBL" id="KAB8078843.1"/>
    </source>
</evidence>
<dbReference type="CDD" id="cd18617">
    <property type="entry name" value="GH43_XynB-like"/>
    <property type="match status" value="1"/>
</dbReference>
<proteinExistence type="inferred from homology"/>
<dbReference type="Pfam" id="PF04616">
    <property type="entry name" value="Glyco_hydro_43"/>
    <property type="match status" value="1"/>
</dbReference>
<keyword evidence="4 7" id="KW-0326">Glycosidase</keyword>
<keyword evidence="3 7" id="KW-0378">Hydrolase</keyword>
<dbReference type="GO" id="GO:0004553">
    <property type="term" value="F:hydrolase activity, hydrolyzing O-glycosyl compounds"/>
    <property type="evidence" value="ECO:0007669"/>
    <property type="project" value="InterPro"/>
</dbReference>
<dbReference type="InterPro" id="IPR041542">
    <property type="entry name" value="GH43_C2"/>
</dbReference>
<reference evidence="10 11" key="1">
    <citation type="submission" date="2019-04" db="EMBL/GenBank/DDBJ databases">
        <title>Friends and foes A comparative genomics study of 23 Aspergillus species from section Flavi.</title>
        <authorList>
            <consortium name="DOE Joint Genome Institute"/>
            <person name="Kjaerbolling I."/>
            <person name="Vesth T."/>
            <person name="Frisvad J.C."/>
            <person name="Nybo J.L."/>
            <person name="Theobald S."/>
            <person name="Kildgaard S."/>
            <person name="Isbrandt T."/>
            <person name="Kuo A."/>
            <person name="Sato A."/>
            <person name="Lyhne E.K."/>
            <person name="Kogle M.E."/>
            <person name="Wiebenga A."/>
            <person name="Kun R.S."/>
            <person name="Lubbers R.J."/>
            <person name="Makela M.R."/>
            <person name="Barry K."/>
            <person name="Chovatia M."/>
            <person name="Clum A."/>
            <person name="Daum C."/>
            <person name="Haridas S."/>
            <person name="He G."/>
            <person name="LaButti K."/>
            <person name="Lipzen A."/>
            <person name="Mondo S."/>
            <person name="Riley R."/>
            <person name="Salamov A."/>
            <person name="Simmons B.A."/>
            <person name="Magnuson J.K."/>
            <person name="Henrissat B."/>
            <person name="Mortensen U.H."/>
            <person name="Larsen T.O."/>
            <person name="Devries R.P."/>
            <person name="Grigoriev I.V."/>
            <person name="Machida M."/>
            <person name="Baker S.E."/>
            <person name="Andersen M.R."/>
        </authorList>
    </citation>
    <scope>NUCLEOTIDE SEQUENCE [LARGE SCALE GENOMIC DNA]</scope>
    <source>
        <strain evidence="10 11">CBS 151.66</strain>
    </source>
</reference>
<keyword evidence="11" id="KW-1185">Reference proteome</keyword>
<feature type="active site" description="Proton donor" evidence="5">
    <location>
        <position position="206"/>
    </location>
</feature>
<evidence type="ECO:0000256" key="7">
    <source>
        <dbReference type="RuleBase" id="RU361187"/>
    </source>
</evidence>
<dbReference type="Gene3D" id="2.115.10.20">
    <property type="entry name" value="Glycosyl hydrolase domain, family 43"/>
    <property type="match status" value="1"/>
</dbReference>
<evidence type="ECO:0000256" key="4">
    <source>
        <dbReference type="ARBA" id="ARBA00023295"/>
    </source>
</evidence>
<evidence type="ECO:0000259" key="9">
    <source>
        <dbReference type="Pfam" id="PF17851"/>
    </source>
</evidence>
<comment type="similarity">
    <text evidence="1 7">Belongs to the glycosyl hydrolase 43 family.</text>
</comment>
<evidence type="ECO:0000256" key="8">
    <source>
        <dbReference type="SAM" id="SignalP"/>
    </source>
</evidence>
<dbReference type="Gene3D" id="2.60.120.200">
    <property type="match status" value="1"/>
</dbReference>
<organism evidence="10 11">
    <name type="scientific">Aspergillus leporis</name>
    <dbReference type="NCBI Taxonomy" id="41062"/>
    <lineage>
        <taxon>Eukaryota</taxon>
        <taxon>Fungi</taxon>
        <taxon>Dikarya</taxon>
        <taxon>Ascomycota</taxon>
        <taxon>Pezizomycotina</taxon>
        <taxon>Eurotiomycetes</taxon>
        <taxon>Eurotiomycetidae</taxon>
        <taxon>Eurotiales</taxon>
        <taxon>Aspergillaceae</taxon>
        <taxon>Aspergillus</taxon>
        <taxon>Aspergillus subgen. Circumdati</taxon>
    </lineage>
</organism>
<dbReference type="OrthoDB" id="2139957at2759"/>
<evidence type="ECO:0000256" key="1">
    <source>
        <dbReference type="ARBA" id="ARBA00009865"/>
    </source>
</evidence>
<name>A0A5N5XDJ7_9EURO</name>
<evidence type="ECO:0000256" key="5">
    <source>
        <dbReference type="PIRSR" id="PIRSR606710-1"/>
    </source>
</evidence>
<dbReference type="InterPro" id="IPR013320">
    <property type="entry name" value="ConA-like_dom_sf"/>
</dbReference>